<feature type="transmembrane region" description="Helical" evidence="10">
    <location>
        <begin position="74"/>
        <end position="103"/>
    </location>
</feature>
<dbReference type="GO" id="GO:0016020">
    <property type="term" value="C:membrane"/>
    <property type="evidence" value="ECO:0007669"/>
    <property type="project" value="UniProtKB-SubCell"/>
</dbReference>
<dbReference type="NCBIfam" id="NF004501">
    <property type="entry name" value="PRK05846.1-5"/>
    <property type="match status" value="1"/>
</dbReference>
<comment type="subcellular location">
    <subcellularLocation>
        <location evidence="1">Endomembrane system</location>
        <topology evidence="1">Multi-pass membrane protein</topology>
    </subcellularLocation>
    <subcellularLocation>
        <location evidence="9">Membrane</location>
        <topology evidence="9">Multi-pass membrane protein</topology>
    </subcellularLocation>
</comment>
<evidence type="ECO:0000313" key="13">
    <source>
        <dbReference type="Proteomes" id="UP000218890"/>
    </source>
</evidence>
<feature type="transmembrane region" description="Helical" evidence="10">
    <location>
        <begin position="198"/>
        <end position="219"/>
    </location>
</feature>
<feature type="transmembrane region" description="Helical" evidence="10">
    <location>
        <begin position="240"/>
        <end position="260"/>
    </location>
</feature>
<reference evidence="12" key="1">
    <citation type="submission" date="2016-02" db="EMBL/GenBank/DDBJ databases">
        <title>Halorhodospira halochloris DSM-1059 complete genome, version 2.</title>
        <authorList>
            <person name="Tsukatani Y."/>
        </authorList>
    </citation>
    <scope>NUCLEOTIDE SEQUENCE</scope>
    <source>
        <strain evidence="12">DSM 1059</strain>
    </source>
</reference>
<feature type="transmembrane region" description="Helical" evidence="10">
    <location>
        <begin position="272"/>
        <end position="293"/>
    </location>
</feature>
<dbReference type="Proteomes" id="UP000218890">
    <property type="component" value="Chromosome"/>
</dbReference>
<dbReference type="GO" id="GO:0048039">
    <property type="term" value="F:ubiquinone binding"/>
    <property type="evidence" value="ECO:0007669"/>
    <property type="project" value="TreeGrafter"/>
</dbReference>
<dbReference type="GO" id="GO:0015990">
    <property type="term" value="P:electron transport coupled proton transport"/>
    <property type="evidence" value="ECO:0007669"/>
    <property type="project" value="TreeGrafter"/>
</dbReference>
<dbReference type="GO" id="GO:0042773">
    <property type="term" value="P:ATP synthesis coupled electron transport"/>
    <property type="evidence" value="ECO:0007669"/>
    <property type="project" value="InterPro"/>
</dbReference>
<evidence type="ECO:0000256" key="8">
    <source>
        <dbReference type="ARBA" id="ARBA00032798"/>
    </source>
</evidence>
<evidence type="ECO:0000256" key="5">
    <source>
        <dbReference type="ARBA" id="ARBA00022989"/>
    </source>
</evidence>
<dbReference type="Pfam" id="PF00361">
    <property type="entry name" value="Proton_antipo_M"/>
    <property type="match status" value="1"/>
</dbReference>
<evidence type="ECO:0000313" key="12">
    <source>
        <dbReference type="EMBL" id="BAU57774.1"/>
    </source>
</evidence>
<dbReference type="PANTHER" id="PTHR43507:SF1">
    <property type="entry name" value="NADH-UBIQUINONE OXIDOREDUCTASE CHAIN 4"/>
    <property type="match status" value="1"/>
</dbReference>
<evidence type="ECO:0000256" key="10">
    <source>
        <dbReference type="SAM" id="Phobius"/>
    </source>
</evidence>
<dbReference type="KEGG" id="hhk:HH1059_10760"/>
<dbReference type="OrthoDB" id="9768329at2"/>
<dbReference type="PRINTS" id="PR01437">
    <property type="entry name" value="NUOXDRDTASE4"/>
</dbReference>
<dbReference type="NCBIfam" id="TIGR01972">
    <property type="entry name" value="NDH_I_M"/>
    <property type="match status" value="1"/>
</dbReference>
<dbReference type="GO" id="GO:0003954">
    <property type="term" value="F:NADH dehydrogenase activity"/>
    <property type="evidence" value="ECO:0007669"/>
    <property type="project" value="TreeGrafter"/>
</dbReference>
<organism evidence="12 13">
    <name type="scientific">Halorhodospira halochloris</name>
    <name type="common">Ectothiorhodospira halochloris</name>
    <dbReference type="NCBI Taxonomy" id="1052"/>
    <lineage>
        <taxon>Bacteria</taxon>
        <taxon>Pseudomonadati</taxon>
        <taxon>Pseudomonadota</taxon>
        <taxon>Gammaproteobacteria</taxon>
        <taxon>Chromatiales</taxon>
        <taxon>Ectothiorhodospiraceae</taxon>
        <taxon>Halorhodospira</taxon>
    </lineage>
</organism>
<feature type="transmembrane region" description="Helical" evidence="10">
    <location>
        <begin position="342"/>
        <end position="360"/>
    </location>
</feature>
<evidence type="ECO:0000256" key="9">
    <source>
        <dbReference type="RuleBase" id="RU000320"/>
    </source>
</evidence>
<keyword evidence="4 9" id="KW-0812">Transmembrane</keyword>
<dbReference type="InterPro" id="IPR010227">
    <property type="entry name" value="NADH_Q_OxRdtase_chainM/4"/>
</dbReference>
<protein>
    <recommendedName>
        <fullName evidence="3">NADH-quinone oxidoreductase subunit M</fullName>
    </recommendedName>
    <alternativeName>
        <fullName evidence="7">NADH dehydrogenase I subunit M</fullName>
    </alternativeName>
    <alternativeName>
        <fullName evidence="8">NDH-1 subunit M</fullName>
    </alternativeName>
</protein>
<gene>
    <name evidence="12" type="primary">nuoM</name>
    <name evidence="12" type="ORF">HH1059_10760</name>
</gene>
<evidence type="ECO:0000256" key="3">
    <source>
        <dbReference type="ARBA" id="ARBA00019906"/>
    </source>
</evidence>
<evidence type="ECO:0000256" key="1">
    <source>
        <dbReference type="ARBA" id="ARBA00004127"/>
    </source>
</evidence>
<evidence type="ECO:0000256" key="7">
    <source>
        <dbReference type="ARBA" id="ARBA00031584"/>
    </source>
</evidence>
<dbReference type="GO" id="GO:0012505">
    <property type="term" value="C:endomembrane system"/>
    <property type="evidence" value="ECO:0007669"/>
    <property type="project" value="UniProtKB-SubCell"/>
</dbReference>
<feature type="transmembrane region" description="Helical" evidence="10">
    <location>
        <begin position="31"/>
        <end position="54"/>
    </location>
</feature>
<feature type="transmembrane region" description="Helical" evidence="10">
    <location>
        <begin position="461"/>
        <end position="485"/>
    </location>
</feature>
<evidence type="ECO:0000259" key="11">
    <source>
        <dbReference type="Pfam" id="PF00361"/>
    </source>
</evidence>
<feature type="domain" description="NADH:quinone oxidoreductase/Mrp antiporter transmembrane" evidence="11">
    <location>
        <begin position="130"/>
        <end position="426"/>
    </location>
</feature>
<keyword evidence="13" id="KW-1185">Reference proteome</keyword>
<feature type="transmembrane region" description="Helical" evidence="10">
    <location>
        <begin position="415"/>
        <end position="437"/>
    </location>
</feature>
<feature type="transmembrane region" description="Helical" evidence="10">
    <location>
        <begin position="300"/>
        <end position="322"/>
    </location>
</feature>
<sequence>MFDGWLLSLIIWVPILGGAAVLAIGDRSPGAVKAVASGAAALALLLSLILWVGFDPGAGMQFVEKRSWVPTFDIHYHLGVDGISMPLVLLTTFATLLVVVAAWKGIEYRLAQYMGAFLIMEGLMVGVFAALDAILFYVFWEAMLVPMFLLIGIWGGANRIYATIKFFLYTFLGSVLMLIAFLYLRWQADSFGVLDFHGLELAFEAQILIFLAMLAAFAVKVPMWPVHTWLPDAHTEAPTGGSVILAAITLKMGAYGFLRFALPIAPEASQELAWLVIGMSLIAIVYIGLVAMVQEDIKRLIAYSSIAHMGFATLGFFVIFQAGLSATEGGGLLAMTGGYVQLISHGFISAALFLCVGVLYDRMHTRRIADFGGVINKMPIFGAFFVLFAMANAGLPGTSGFVGEFMVILGSYHASFWYAAIAGLTLIVGAAYSLWVVKRVIFGPVANERVDRLQDLDGRELTLLSVLAVAVLGLGLYPAILISVAEPTLINLLEEVSATLSSAAAR</sequence>
<feature type="transmembrane region" description="Helical" evidence="10">
    <location>
        <begin position="380"/>
        <end position="403"/>
    </location>
</feature>
<evidence type="ECO:0000256" key="4">
    <source>
        <dbReference type="ARBA" id="ARBA00022692"/>
    </source>
</evidence>
<dbReference type="RefSeq" id="WP_096409065.1">
    <property type="nucleotide sequence ID" value="NZ_AP017372.2"/>
</dbReference>
<feature type="transmembrane region" description="Helical" evidence="10">
    <location>
        <begin position="110"/>
        <end position="128"/>
    </location>
</feature>
<feature type="transmembrane region" description="Helical" evidence="10">
    <location>
        <begin position="166"/>
        <end position="186"/>
    </location>
</feature>
<keyword evidence="5 10" id="KW-1133">Transmembrane helix</keyword>
<dbReference type="EMBL" id="AP017372">
    <property type="protein sequence ID" value="BAU57774.1"/>
    <property type="molecule type" value="Genomic_DNA"/>
</dbReference>
<dbReference type="GO" id="GO:0008137">
    <property type="term" value="F:NADH dehydrogenase (ubiquinone) activity"/>
    <property type="evidence" value="ECO:0007669"/>
    <property type="project" value="InterPro"/>
</dbReference>
<dbReference type="NCBIfam" id="NF004499">
    <property type="entry name" value="PRK05846.1-3"/>
    <property type="match status" value="1"/>
</dbReference>
<dbReference type="PANTHER" id="PTHR43507">
    <property type="entry name" value="NADH-UBIQUINONE OXIDOREDUCTASE CHAIN 4"/>
    <property type="match status" value="1"/>
</dbReference>
<feature type="transmembrane region" description="Helical" evidence="10">
    <location>
        <begin position="6"/>
        <end position="24"/>
    </location>
</feature>
<dbReference type="InterPro" id="IPR001750">
    <property type="entry name" value="ND/Mrp_TM"/>
</dbReference>
<proteinExistence type="inferred from homology"/>
<accession>A0A0X8XC93</accession>
<name>A0A0X8XC93_HALHR</name>
<evidence type="ECO:0000256" key="2">
    <source>
        <dbReference type="ARBA" id="ARBA00009025"/>
    </source>
</evidence>
<dbReference type="InterPro" id="IPR003918">
    <property type="entry name" value="NADH_UbQ_OxRdtase"/>
</dbReference>
<keyword evidence="6 10" id="KW-0472">Membrane</keyword>
<dbReference type="AlphaFoldDB" id="A0A0X8XC93"/>
<comment type="similarity">
    <text evidence="2">Belongs to the complex I subunit 4 family.</text>
</comment>
<feature type="transmembrane region" description="Helical" evidence="10">
    <location>
        <begin position="134"/>
        <end position="154"/>
    </location>
</feature>
<evidence type="ECO:0000256" key="6">
    <source>
        <dbReference type="ARBA" id="ARBA00023136"/>
    </source>
</evidence>